<dbReference type="Gene3D" id="2.60.40.1280">
    <property type="match status" value="1"/>
</dbReference>
<evidence type="ECO:0000256" key="1">
    <source>
        <dbReference type="ARBA" id="ARBA00004168"/>
    </source>
</evidence>
<keyword evidence="7" id="KW-0812">Transmembrane</keyword>
<sequence length="619" mass="65153">MNIALGRKGVRVGHTALSAPLVALIAIVVLIAGVVGAGFARAQANPVFTVSNPTITASENARNQDGQLVQWAEAVLSVEWSAAYGWAPGDSFGFELPTELKFRGNAPAIDLKADDGTVGGTCTVDATSVTCTLNDAFQGKDSVHGTVSLGIQPVERTSESSLPLKTDAGMEILVPLPAGAKTGIGTSTDPEHPVKNGWVEDNDKTFGWQLVLPGAYLQKIAPEGQVTVRDTLGGKHLFVEKPMPNKQWSFISVDPTNPAYANPWGDPDTEWLTDSASFEFSADNKEVVITLRPGASGQWDPARNYRLYYYTKYTGEGQFIPAVSPEISVEGETPETASWLFGNHAVIENTQEELSSRVYRIDWSRGTIAGVGRGSFAISKKLSDGSATIPDGTEFQVQVDVDSPIDSFDETYVLKVPLGGEPISGNKVLPAGTTVTLSEPTFPELDGITFGEPRFSSATAGDPNVAISADGTKATITTIADTNVAVVLTNTANEVPPTTPETTPPTSTPETTPETTPPTTTPATPTTTPVTPTTPATPPSVRTTPTPEVPSTSVPRTPTGLDETPTEVARAETPAPTTPSQPAEKTLANTGATYTQWALAIGGLAVALGFVLIRRARKA</sequence>
<evidence type="ECO:0000313" key="9">
    <source>
        <dbReference type="EMBL" id="PFG27348.1"/>
    </source>
</evidence>
<dbReference type="Pfam" id="PF17961">
    <property type="entry name" value="Big_8"/>
    <property type="match status" value="1"/>
</dbReference>
<protein>
    <submittedName>
        <fullName evidence="9">LPXTG-motif cell wall-anchored protein</fullName>
    </submittedName>
</protein>
<keyword evidence="10" id="KW-1185">Reference proteome</keyword>
<feature type="compositionally biased region" description="Low complexity" evidence="6">
    <location>
        <begin position="521"/>
        <end position="559"/>
    </location>
</feature>
<keyword evidence="7" id="KW-1133">Transmembrane helix</keyword>
<dbReference type="EMBL" id="PDJF01000001">
    <property type="protein sequence ID" value="PFG27348.1"/>
    <property type="molecule type" value="Genomic_DNA"/>
</dbReference>
<keyword evidence="3" id="KW-0964">Secreted</keyword>
<dbReference type="PRINTS" id="PR01217">
    <property type="entry name" value="PRICHEXTENSN"/>
</dbReference>
<dbReference type="AlphaFoldDB" id="A0A2A9DKX7"/>
<accession>A0A2A9DKX7</accession>
<organism evidence="9 10">
    <name type="scientific">Corynebacterium renale</name>
    <dbReference type="NCBI Taxonomy" id="1724"/>
    <lineage>
        <taxon>Bacteria</taxon>
        <taxon>Bacillati</taxon>
        <taxon>Actinomycetota</taxon>
        <taxon>Actinomycetes</taxon>
        <taxon>Mycobacteriales</taxon>
        <taxon>Corynebacteriaceae</taxon>
        <taxon>Corynebacterium</taxon>
    </lineage>
</organism>
<dbReference type="InterPro" id="IPR019931">
    <property type="entry name" value="LPXTG_anchor"/>
</dbReference>
<dbReference type="RefSeq" id="WP_098388754.1">
    <property type="nucleotide sequence ID" value="NZ_LS483464.1"/>
</dbReference>
<evidence type="ECO:0000313" key="10">
    <source>
        <dbReference type="Proteomes" id="UP000221653"/>
    </source>
</evidence>
<evidence type="ECO:0000256" key="2">
    <source>
        <dbReference type="ARBA" id="ARBA00022512"/>
    </source>
</evidence>
<comment type="subcellular location">
    <subcellularLocation>
        <location evidence="1">Secreted</location>
        <location evidence="1">Cell wall</location>
        <topology evidence="1">Peptidoglycan-anchor</topology>
    </subcellularLocation>
</comment>
<dbReference type="InterPro" id="IPR008966">
    <property type="entry name" value="Adhesion_dom_sf"/>
</dbReference>
<name>A0A2A9DKX7_9CORY</name>
<keyword evidence="2" id="KW-0134">Cell wall</keyword>
<dbReference type="SUPFAM" id="SSF49401">
    <property type="entry name" value="Bacterial adhesins"/>
    <property type="match status" value="1"/>
</dbReference>
<feature type="region of interest" description="Disordered" evidence="6">
    <location>
        <begin position="491"/>
        <end position="584"/>
    </location>
</feature>
<keyword evidence="5" id="KW-0572">Peptidoglycan-anchor</keyword>
<keyword evidence="4" id="KW-0732">Signal</keyword>
<evidence type="ECO:0000256" key="4">
    <source>
        <dbReference type="ARBA" id="ARBA00022729"/>
    </source>
</evidence>
<evidence type="ECO:0000259" key="8">
    <source>
        <dbReference type="PROSITE" id="PS50847"/>
    </source>
</evidence>
<feature type="compositionally biased region" description="Pro residues" evidence="6">
    <location>
        <begin position="497"/>
        <end position="507"/>
    </location>
</feature>
<dbReference type="PROSITE" id="PS50847">
    <property type="entry name" value="GRAM_POS_ANCHORING"/>
    <property type="match status" value="1"/>
</dbReference>
<feature type="transmembrane region" description="Helical" evidence="7">
    <location>
        <begin position="21"/>
        <end position="40"/>
    </location>
</feature>
<evidence type="ECO:0000256" key="3">
    <source>
        <dbReference type="ARBA" id="ARBA00022525"/>
    </source>
</evidence>
<feature type="domain" description="Gram-positive cocci surface proteins LPxTG" evidence="8">
    <location>
        <begin position="587"/>
        <end position="619"/>
    </location>
</feature>
<evidence type="ECO:0000256" key="7">
    <source>
        <dbReference type="SAM" id="Phobius"/>
    </source>
</evidence>
<feature type="transmembrane region" description="Helical" evidence="7">
    <location>
        <begin position="594"/>
        <end position="613"/>
    </location>
</feature>
<evidence type="ECO:0000256" key="5">
    <source>
        <dbReference type="ARBA" id="ARBA00023088"/>
    </source>
</evidence>
<keyword evidence="7" id="KW-0472">Membrane</keyword>
<dbReference type="STRING" id="1724.GCA_001044175_00823"/>
<evidence type="ECO:0000256" key="6">
    <source>
        <dbReference type="SAM" id="MobiDB-lite"/>
    </source>
</evidence>
<dbReference type="InterPro" id="IPR011252">
    <property type="entry name" value="Fibrogen-bd_dom1"/>
</dbReference>
<dbReference type="OrthoDB" id="3751233at2"/>
<reference evidence="9 10" key="1">
    <citation type="submission" date="2017-10" db="EMBL/GenBank/DDBJ databases">
        <title>Sequencing the genomes of 1000 actinobacteria strains.</title>
        <authorList>
            <person name="Klenk H.-P."/>
        </authorList>
    </citation>
    <scope>NUCLEOTIDE SEQUENCE [LARGE SCALE GENOMIC DNA]</scope>
    <source>
        <strain evidence="9 10">DSM 20688</strain>
    </source>
</reference>
<dbReference type="NCBIfam" id="TIGR01167">
    <property type="entry name" value="LPXTG_anchor"/>
    <property type="match status" value="1"/>
</dbReference>
<dbReference type="Proteomes" id="UP000221653">
    <property type="component" value="Unassembled WGS sequence"/>
</dbReference>
<dbReference type="InterPro" id="IPR041171">
    <property type="entry name" value="SDR_Ig"/>
</dbReference>
<dbReference type="GO" id="GO:0007155">
    <property type="term" value="P:cell adhesion"/>
    <property type="evidence" value="ECO:0007669"/>
    <property type="project" value="InterPro"/>
</dbReference>
<proteinExistence type="predicted"/>
<gene>
    <name evidence="9" type="ORF">ATK06_0404</name>
</gene>
<comment type="caution">
    <text evidence="9">The sequence shown here is derived from an EMBL/GenBank/DDBJ whole genome shotgun (WGS) entry which is preliminary data.</text>
</comment>